<evidence type="ECO:0000313" key="1">
    <source>
        <dbReference type="EMBL" id="QWG17680.1"/>
    </source>
</evidence>
<dbReference type="KEGG" id="bsei:KMZ68_22405"/>
<dbReference type="EMBL" id="CP076135">
    <property type="protein sequence ID" value="QWG17680.1"/>
    <property type="molecule type" value="Genomic_DNA"/>
</dbReference>
<reference evidence="1" key="1">
    <citation type="submission" date="2021-06" db="EMBL/GenBank/DDBJ databases">
        <title>Bradyrhizobium sp. S2-11-2 Genome sequencing.</title>
        <authorList>
            <person name="Jin L."/>
        </authorList>
    </citation>
    <scope>NUCLEOTIDE SEQUENCE</scope>
    <source>
        <strain evidence="1">S2-11-2</strain>
    </source>
</reference>
<dbReference type="RefSeq" id="WP_215613315.1">
    <property type="nucleotide sequence ID" value="NZ_CP076135.1"/>
</dbReference>
<accession>A0A975NMQ9</accession>
<gene>
    <name evidence="1" type="ORF">KMZ68_22405</name>
</gene>
<protein>
    <submittedName>
        <fullName evidence="1">Uncharacterized protein</fullName>
    </submittedName>
</protein>
<evidence type="ECO:0000313" key="2">
    <source>
        <dbReference type="Proteomes" id="UP000680805"/>
    </source>
</evidence>
<organism evidence="1 2">
    <name type="scientific">Bradyrhizobium sediminis</name>
    <dbReference type="NCBI Taxonomy" id="2840469"/>
    <lineage>
        <taxon>Bacteria</taxon>
        <taxon>Pseudomonadati</taxon>
        <taxon>Pseudomonadota</taxon>
        <taxon>Alphaproteobacteria</taxon>
        <taxon>Hyphomicrobiales</taxon>
        <taxon>Nitrobacteraceae</taxon>
        <taxon>Bradyrhizobium</taxon>
    </lineage>
</organism>
<dbReference type="AlphaFoldDB" id="A0A975NMQ9"/>
<proteinExistence type="predicted"/>
<dbReference type="Proteomes" id="UP000680805">
    <property type="component" value="Chromosome"/>
</dbReference>
<sequence length="85" mass="8913">MKRMTPSPNPSDAAAIKAFAGIPGPLERTPAHRGPDAVPAVFRFRAGGGLGGPGIFRGDLFRRDVAPVLGQILKQSTPTKQGEHV</sequence>
<name>A0A975NMQ9_9BRAD</name>